<sequence>MDYDENDFQGQNLQLAGEESSKFSPVLHPYALPKFDFDDGLQGHLRFDSLVENEVFLGIPSQEDNQWIEDFSRGSSGIEFRSSAAESCSIARRNNVWSEATSSESVEMLLKSVRQEEMVPGETIIEESDACDELRNLTEQMEHHLKQDDKAKDVMDSEPALPSDERTEHFSNLNDVEGTSKTQEVEKSIHGSSYELDPNVSSGTRGVIVTESMPGVDRECDDVNQTEARISVNESHDNKMQNDSFGSGMQIDDMNSSSKEASVQVLDTTQPEHQLSDNSFENANCLRMDTGKAPAEHQVFSKEADVDDKTLKGIAAKTDTHNLENLPRSYSEAESTEQHAVESGISNFAEPSSLVLKGAGDPQIAETCSEDLRSRDIEKASKCEPVDLANSIEVPQQFRENIHVDLPVVFEDDSKLEGHALEISNVKTEIPTSSDNGQAVESSRNYGEELSSLTLACSSTELLGEKHAVQDLKRLDDASVDHKKDSNAGVDVSPPTVAGSMQIFEGNLVSNPNDVHHDQDVSRKEKENAKLPNDSTSTDCEVVESLSSGKRVEPLSQGEDMQGNNEEVHELECATTARNESALNVGIEKTNLALHDTVDGLPLLSKSGVTIGKGTDHLDETKKTEDEGPKEANVLALKESSQGARELRPLLELEKDAPHTSACKLSHEDVDQSLTLEICNSASGTEHGLSMDMTFNTASGSEQIAKATKTCQNSSNSSSKLETCHTLCDSAVIEGDSSERQLVPGNHEEAPVEKIHEVASVKVTGEGVSADSVKLDSGIPTVGCIVLSQREKEKEGVKEPMGEGFPVSVVSFQTSQNVSRDNAAKDERSFTSEAHSSAGPLERETSKDVQSRIQPMVVEGSPSTSSVGQMDPKKVLELSHRSSQAPDGEIARGGSKATPERKTRRASRSAGKESVKRGKHKETTPSRQTERGDRSCSVSASLAGTGQFVQFEGLRPLGKVESSGTIPCGVVSMPTSNLPDLNTSTPPSALFQQPFTDLQQVQLRAQIFVYGSLIQGAAPDEACMVSAYGASDGGRSVWEPVWRACMERIQGQKPHPNKPETPVQPRSGARPPDQSIKRGAHQSKVASSPLGQASSKGTTSPVVNSMIPLSSPLWNISTTPDGLQSNGMQRTGPLDYHQPLAPLRPFQTPSTRGFVGHNASWLSQTPFPGQWVASPQTSAFDANARFSLLPMTETVKLTPVKESSAPVSSGTKLASPSKLVHSKGPSLVAENSSLSGMKEISVLPGQNSIDLKPRKRKKVTASEDLGRNSLLAQTRTKSVSAPVVTSHLSSSVIVSTPAFFASKTDASKSITAVSPMLSTDHLKRGEQKGEPKLIISEETSSKVEEAKRQAEDAEALAAAAVSHSQSVWSQLDKQKNSGLTPDAETKLASAAVAVAAAASVAKAAAAAAKIASNAALQAKLMADEVLISSRTGNPSLTNASSLPDVNNLGKTTAASILMGGNRGNCSSSVIVAAREAARRRVEAASAASKQAENLDAILKAAELAAEAVSQAGKIVAMGDPLPLNELIEAGPEGYWRVPQMPPKQGVIPNSDNRERSKVDIIEDGVNVPGSHSKDGPSEEAKRKNRGFSPLAREDSKESKEDHLRAVDGISSSFTTGETDARGKRSRRASDLAKTIGVVPESEIGSRSASITAQDDYQKVVGIVKDNSIKEGCLVEVRKDSHDFKTAWFSANVLSLKDGKAFVCYTELQSDEGRKPDEPRFLPLSANEKIFNVGKSTGDQNKPNALRTMRTGLQKEGSRVIFGVPKPGKKRKFMEVSKHYVAEKSSKTNESNDSVKFAKYLMPQGRPGSRGWNNTKIVPKEKQAAESRTRALRSGKSQGVSGRTFPQNDRVLASALSAQNDGTAIDHMIKGSVSTEENVSGQQDLMEFGSVSNTEGIAEGPVSFSSRALPSNASLKKTSTSNAKSERVDGGKLAPSSRKLAKAEVKDNLTSGDLGSKLDVAERRRSNRRIQPTSRLLEGLQSSLIISKIPVVPHDRSHRSQNRGTSKGKNHG</sequence>
<evidence type="ECO:0000256" key="2">
    <source>
        <dbReference type="SAM" id="MobiDB-lite"/>
    </source>
</evidence>
<feature type="region of interest" description="Disordered" evidence="2">
    <location>
        <begin position="1048"/>
        <end position="1135"/>
    </location>
</feature>
<dbReference type="PANTHER" id="PTHR48429">
    <property type="entry name" value="AGENET DOMAIN-CONTAINING PROTEIN"/>
    <property type="match status" value="1"/>
</dbReference>
<feature type="region of interest" description="Disordered" evidence="2">
    <location>
        <begin position="1988"/>
        <end position="2011"/>
    </location>
</feature>
<feature type="compositionally biased region" description="Basic and acidic residues" evidence="2">
    <location>
        <begin position="1571"/>
        <end position="1581"/>
    </location>
</feature>
<feature type="region of interest" description="Disordered" evidence="2">
    <location>
        <begin position="1901"/>
        <end position="1973"/>
    </location>
</feature>
<feature type="compositionally biased region" description="Basic and acidic residues" evidence="2">
    <location>
        <begin position="910"/>
        <end position="934"/>
    </location>
</feature>
<evidence type="ECO:0000259" key="3">
    <source>
        <dbReference type="Pfam" id="PF05641"/>
    </source>
</evidence>
<dbReference type="STRING" id="1590841.A0A2R6QJZ6"/>
<feature type="compositionally biased region" description="Basic and acidic residues" evidence="2">
    <location>
        <begin position="841"/>
        <end position="850"/>
    </location>
</feature>
<keyword evidence="5" id="KW-1185">Reference proteome</keyword>
<evidence type="ECO:0000313" key="4">
    <source>
        <dbReference type="EMBL" id="PSS09710.1"/>
    </source>
</evidence>
<feature type="region of interest" description="Disordered" evidence="2">
    <location>
        <begin position="815"/>
        <end position="852"/>
    </location>
</feature>
<feature type="compositionally biased region" description="Polar residues" evidence="2">
    <location>
        <begin position="1902"/>
        <end position="1922"/>
    </location>
</feature>
<dbReference type="OrthoDB" id="433924at2759"/>
<name>A0A2R6QJZ6_ACTCC</name>
<proteinExistence type="predicted"/>
<dbReference type="InParanoid" id="A0A2R6QJZ6"/>
<dbReference type="Gramene" id="PSS09710">
    <property type="protein sequence ID" value="PSS09710"/>
    <property type="gene ID" value="CEY00_Acc16735"/>
</dbReference>
<dbReference type="OMA" id="YWKSDQV"/>
<evidence type="ECO:0000313" key="5">
    <source>
        <dbReference type="Proteomes" id="UP000241394"/>
    </source>
</evidence>
<feature type="compositionally biased region" description="Polar residues" evidence="2">
    <location>
        <begin position="1205"/>
        <end position="1214"/>
    </location>
</feature>
<feature type="domain" description="Agenet-like" evidence="3">
    <location>
        <begin position="1671"/>
        <end position="1715"/>
    </location>
</feature>
<feature type="region of interest" description="Disordered" evidence="2">
    <location>
        <begin position="1560"/>
        <end position="1603"/>
    </location>
</feature>
<feature type="compositionally biased region" description="Polar residues" evidence="2">
    <location>
        <begin position="1084"/>
        <end position="1103"/>
    </location>
</feature>
<evidence type="ECO:0000256" key="1">
    <source>
        <dbReference type="SAM" id="Coils"/>
    </source>
</evidence>
<dbReference type="InterPro" id="IPR008395">
    <property type="entry name" value="Agenet-like_dom"/>
</dbReference>
<reference evidence="4 5" key="1">
    <citation type="submission" date="2017-07" db="EMBL/GenBank/DDBJ databases">
        <title>An improved, manually edited Actinidia chinensis var. chinensis (kiwifruit) genome highlights the challenges associated with draft genomes and gene prediction in plants.</title>
        <authorList>
            <person name="Pilkington S."/>
            <person name="Crowhurst R."/>
            <person name="Hilario E."/>
            <person name="Nardozza S."/>
            <person name="Fraser L."/>
            <person name="Peng Y."/>
            <person name="Gunaseelan K."/>
            <person name="Simpson R."/>
            <person name="Tahir J."/>
            <person name="Deroles S."/>
            <person name="Templeton K."/>
            <person name="Luo Z."/>
            <person name="Davy M."/>
            <person name="Cheng C."/>
            <person name="Mcneilage M."/>
            <person name="Scaglione D."/>
            <person name="Liu Y."/>
            <person name="Zhang Q."/>
            <person name="Datson P."/>
            <person name="De Silva N."/>
            <person name="Gardiner S."/>
            <person name="Bassett H."/>
            <person name="Chagne D."/>
            <person name="Mccallum J."/>
            <person name="Dzierzon H."/>
            <person name="Deng C."/>
            <person name="Wang Y.-Y."/>
            <person name="Barron N."/>
            <person name="Manako K."/>
            <person name="Bowen J."/>
            <person name="Foster T."/>
            <person name="Erridge Z."/>
            <person name="Tiffin H."/>
            <person name="Waite C."/>
            <person name="Davies K."/>
            <person name="Grierson E."/>
            <person name="Laing W."/>
            <person name="Kirk R."/>
            <person name="Chen X."/>
            <person name="Wood M."/>
            <person name="Montefiori M."/>
            <person name="Brummell D."/>
            <person name="Schwinn K."/>
            <person name="Catanach A."/>
            <person name="Fullerton C."/>
            <person name="Li D."/>
            <person name="Meiyalaghan S."/>
            <person name="Nieuwenhuizen N."/>
            <person name="Read N."/>
            <person name="Prakash R."/>
            <person name="Hunter D."/>
            <person name="Zhang H."/>
            <person name="Mckenzie M."/>
            <person name="Knabel M."/>
            <person name="Harris A."/>
            <person name="Allan A."/>
            <person name="Chen A."/>
            <person name="Janssen B."/>
            <person name="Plunkett B."/>
            <person name="Dwamena C."/>
            <person name="Voogd C."/>
            <person name="Leif D."/>
            <person name="Lafferty D."/>
            <person name="Souleyre E."/>
            <person name="Varkonyi-Gasic E."/>
            <person name="Gambi F."/>
            <person name="Hanley J."/>
            <person name="Yao J.-L."/>
            <person name="Cheung J."/>
            <person name="David K."/>
            <person name="Warren B."/>
            <person name="Marsh K."/>
            <person name="Snowden K."/>
            <person name="Lin-Wang K."/>
            <person name="Brian L."/>
            <person name="Martinez-Sanchez M."/>
            <person name="Wang M."/>
            <person name="Ileperuma N."/>
            <person name="Macnee N."/>
            <person name="Campin R."/>
            <person name="Mcatee P."/>
            <person name="Drummond R."/>
            <person name="Espley R."/>
            <person name="Ireland H."/>
            <person name="Wu R."/>
            <person name="Atkinson R."/>
            <person name="Karunairetnam S."/>
            <person name="Bulley S."/>
            <person name="Chunkath S."/>
            <person name="Hanley Z."/>
            <person name="Storey R."/>
            <person name="Thrimawithana A."/>
            <person name="Thomson S."/>
            <person name="David C."/>
            <person name="Testolin R."/>
        </authorList>
    </citation>
    <scope>NUCLEOTIDE SEQUENCE [LARGE SCALE GENOMIC DNA]</scope>
    <source>
        <strain evidence="5">cv. Red5</strain>
        <tissue evidence="4">Young leaf</tissue>
    </source>
</reference>
<feature type="region of interest" description="Disordered" evidence="2">
    <location>
        <begin position="1"/>
        <end position="20"/>
    </location>
</feature>
<keyword evidence="1" id="KW-0175">Coiled coil</keyword>
<protein>
    <submittedName>
        <fullName evidence="4">GPI-anchored adhesin-like protein</fullName>
    </submittedName>
</protein>
<dbReference type="FunCoup" id="A0A2R6QJZ6">
    <property type="interactions" value="2857"/>
</dbReference>
<feature type="region of interest" description="Disordered" evidence="2">
    <location>
        <begin position="879"/>
        <end position="938"/>
    </location>
</feature>
<organism evidence="4 5">
    <name type="scientific">Actinidia chinensis var. chinensis</name>
    <name type="common">Chinese soft-hair kiwi</name>
    <dbReference type="NCBI Taxonomy" id="1590841"/>
    <lineage>
        <taxon>Eukaryota</taxon>
        <taxon>Viridiplantae</taxon>
        <taxon>Streptophyta</taxon>
        <taxon>Embryophyta</taxon>
        <taxon>Tracheophyta</taxon>
        <taxon>Spermatophyta</taxon>
        <taxon>Magnoliopsida</taxon>
        <taxon>eudicotyledons</taxon>
        <taxon>Gunneridae</taxon>
        <taxon>Pentapetalae</taxon>
        <taxon>asterids</taxon>
        <taxon>Ericales</taxon>
        <taxon>Actinidiaceae</taxon>
        <taxon>Actinidia</taxon>
    </lineage>
</organism>
<comment type="caution">
    <text evidence="4">The sequence shown here is derived from an EMBL/GenBank/DDBJ whole genome shotgun (WGS) entry which is preliminary data.</text>
</comment>
<feature type="compositionally biased region" description="Basic residues" evidence="2">
    <location>
        <begin position="1995"/>
        <end position="2011"/>
    </location>
</feature>
<dbReference type="EMBL" id="NKQK01000015">
    <property type="protein sequence ID" value="PSS09710.1"/>
    <property type="molecule type" value="Genomic_DNA"/>
</dbReference>
<feature type="compositionally biased region" description="Polar residues" evidence="2">
    <location>
        <begin position="170"/>
        <end position="182"/>
    </location>
</feature>
<feature type="compositionally biased region" description="Basic and acidic residues" evidence="2">
    <location>
        <begin position="514"/>
        <end position="529"/>
    </location>
</feature>
<reference evidence="5" key="2">
    <citation type="journal article" date="2018" name="BMC Genomics">
        <title>A manually annotated Actinidia chinensis var. chinensis (kiwifruit) genome highlights the challenges associated with draft genomes and gene prediction in plants.</title>
        <authorList>
            <person name="Pilkington S.M."/>
            <person name="Crowhurst R."/>
            <person name="Hilario E."/>
            <person name="Nardozza S."/>
            <person name="Fraser L."/>
            <person name="Peng Y."/>
            <person name="Gunaseelan K."/>
            <person name="Simpson R."/>
            <person name="Tahir J."/>
            <person name="Deroles S.C."/>
            <person name="Templeton K."/>
            <person name="Luo Z."/>
            <person name="Davy M."/>
            <person name="Cheng C."/>
            <person name="McNeilage M."/>
            <person name="Scaglione D."/>
            <person name="Liu Y."/>
            <person name="Zhang Q."/>
            <person name="Datson P."/>
            <person name="De Silva N."/>
            <person name="Gardiner S.E."/>
            <person name="Bassett H."/>
            <person name="Chagne D."/>
            <person name="McCallum J."/>
            <person name="Dzierzon H."/>
            <person name="Deng C."/>
            <person name="Wang Y.Y."/>
            <person name="Barron L."/>
            <person name="Manako K."/>
            <person name="Bowen J."/>
            <person name="Foster T.M."/>
            <person name="Erridge Z.A."/>
            <person name="Tiffin H."/>
            <person name="Waite C.N."/>
            <person name="Davies K.M."/>
            <person name="Grierson E.P."/>
            <person name="Laing W.A."/>
            <person name="Kirk R."/>
            <person name="Chen X."/>
            <person name="Wood M."/>
            <person name="Montefiori M."/>
            <person name="Brummell D.A."/>
            <person name="Schwinn K.E."/>
            <person name="Catanach A."/>
            <person name="Fullerton C."/>
            <person name="Li D."/>
            <person name="Meiyalaghan S."/>
            <person name="Nieuwenhuizen N."/>
            <person name="Read N."/>
            <person name="Prakash R."/>
            <person name="Hunter D."/>
            <person name="Zhang H."/>
            <person name="McKenzie M."/>
            <person name="Knabel M."/>
            <person name="Harris A."/>
            <person name="Allan A.C."/>
            <person name="Gleave A."/>
            <person name="Chen A."/>
            <person name="Janssen B.J."/>
            <person name="Plunkett B."/>
            <person name="Ampomah-Dwamena C."/>
            <person name="Voogd C."/>
            <person name="Leif D."/>
            <person name="Lafferty D."/>
            <person name="Souleyre E.J.F."/>
            <person name="Varkonyi-Gasic E."/>
            <person name="Gambi F."/>
            <person name="Hanley J."/>
            <person name="Yao J.L."/>
            <person name="Cheung J."/>
            <person name="David K.M."/>
            <person name="Warren B."/>
            <person name="Marsh K."/>
            <person name="Snowden K.C."/>
            <person name="Lin-Wang K."/>
            <person name="Brian L."/>
            <person name="Martinez-Sanchez M."/>
            <person name="Wang M."/>
            <person name="Ileperuma N."/>
            <person name="Macnee N."/>
            <person name="Campin R."/>
            <person name="McAtee P."/>
            <person name="Drummond R.S.M."/>
            <person name="Espley R.V."/>
            <person name="Ireland H.S."/>
            <person name="Wu R."/>
            <person name="Atkinson R.G."/>
            <person name="Karunairetnam S."/>
            <person name="Bulley S."/>
            <person name="Chunkath S."/>
            <person name="Hanley Z."/>
            <person name="Storey R."/>
            <person name="Thrimawithana A.H."/>
            <person name="Thomson S."/>
            <person name="David C."/>
            <person name="Testolin R."/>
            <person name="Huang H."/>
            <person name="Hellens R.P."/>
            <person name="Schaffer R.J."/>
        </authorList>
    </citation>
    <scope>NUCLEOTIDE SEQUENCE [LARGE SCALE GENOMIC DNA]</scope>
    <source>
        <strain evidence="5">cv. Red5</strain>
    </source>
</reference>
<feature type="compositionally biased region" description="Basic and acidic residues" evidence="2">
    <location>
        <begin position="1591"/>
        <end position="1603"/>
    </location>
</feature>
<feature type="coiled-coil region" evidence="1">
    <location>
        <begin position="1336"/>
        <end position="1363"/>
    </location>
</feature>
<feature type="compositionally biased region" description="Polar residues" evidence="2">
    <location>
        <begin position="1112"/>
        <end position="1129"/>
    </location>
</feature>
<feature type="region of interest" description="Disordered" evidence="2">
    <location>
        <begin position="546"/>
        <end position="565"/>
    </location>
</feature>
<gene>
    <name evidence="4" type="ORF">CEY00_Acc16735</name>
</gene>
<feature type="compositionally biased region" description="Basic and acidic residues" evidence="2">
    <location>
        <begin position="145"/>
        <end position="155"/>
    </location>
</feature>
<dbReference type="PANTHER" id="PTHR48429:SF1">
    <property type="entry name" value="AGENET DOMAIN-CONTAINING PROTEIN"/>
    <property type="match status" value="1"/>
</dbReference>
<dbReference type="Pfam" id="PF05641">
    <property type="entry name" value="Agenet"/>
    <property type="match status" value="1"/>
</dbReference>
<feature type="region of interest" description="Disordered" evidence="2">
    <location>
        <begin position="1203"/>
        <end position="1224"/>
    </location>
</feature>
<accession>A0A2R6QJZ6</accession>
<feature type="region of interest" description="Disordered" evidence="2">
    <location>
        <begin position="145"/>
        <end position="203"/>
    </location>
</feature>
<dbReference type="Proteomes" id="UP000241394">
    <property type="component" value="Chromosome LG15"/>
</dbReference>
<feature type="region of interest" description="Disordered" evidence="2">
    <location>
        <begin position="507"/>
        <end position="540"/>
    </location>
</feature>
<dbReference type="InterPro" id="IPR055274">
    <property type="entry name" value="SWO1"/>
</dbReference>